<dbReference type="GO" id="GO:0008270">
    <property type="term" value="F:zinc ion binding"/>
    <property type="evidence" value="ECO:0007669"/>
    <property type="project" value="UniProtKB-KW"/>
</dbReference>
<dbReference type="PROSITE" id="PS00028">
    <property type="entry name" value="ZINC_FINGER_C2H2_1"/>
    <property type="match status" value="2"/>
</dbReference>
<dbReference type="Gene3D" id="4.10.1110.10">
    <property type="entry name" value="AN1-like Zinc finger"/>
    <property type="match status" value="2"/>
</dbReference>
<evidence type="ECO:0000256" key="6">
    <source>
        <dbReference type="PROSITE-ProRule" id="PRU00449"/>
    </source>
</evidence>
<keyword evidence="3" id="KW-0677">Repeat</keyword>
<dbReference type="InterPro" id="IPR035896">
    <property type="entry name" value="AN1-like_Znf"/>
</dbReference>
<dbReference type="PROSITE" id="PS51039">
    <property type="entry name" value="ZF_AN1"/>
    <property type="match status" value="1"/>
</dbReference>
<dbReference type="GO" id="GO:0005737">
    <property type="term" value="C:cytoplasm"/>
    <property type="evidence" value="ECO:0007669"/>
    <property type="project" value="TreeGrafter"/>
</dbReference>
<feature type="domain" description="AN1-type" evidence="7">
    <location>
        <begin position="151"/>
        <end position="201"/>
    </location>
</feature>
<dbReference type="Pfam" id="PF25403">
    <property type="entry name" value="zf-C2H2_ZFAND2"/>
    <property type="match status" value="1"/>
</dbReference>
<keyword evidence="2" id="KW-0479">Metal-binding</keyword>
<reference evidence="8" key="2">
    <citation type="journal article" date="2024" name="Plant">
        <title>Genomic evolution and insights into agronomic trait innovations of Sesamum species.</title>
        <authorList>
            <person name="Miao H."/>
            <person name="Wang L."/>
            <person name="Qu L."/>
            <person name="Liu H."/>
            <person name="Sun Y."/>
            <person name="Le M."/>
            <person name="Wang Q."/>
            <person name="Wei S."/>
            <person name="Zheng Y."/>
            <person name="Lin W."/>
            <person name="Duan Y."/>
            <person name="Cao H."/>
            <person name="Xiong S."/>
            <person name="Wang X."/>
            <person name="Wei L."/>
            <person name="Li C."/>
            <person name="Ma Q."/>
            <person name="Ju M."/>
            <person name="Zhao R."/>
            <person name="Li G."/>
            <person name="Mu C."/>
            <person name="Tian Q."/>
            <person name="Mei H."/>
            <person name="Zhang T."/>
            <person name="Gao T."/>
            <person name="Zhang H."/>
        </authorList>
    </citation>
    <scope>NUCLEOTIDE SEQUENCE</scope>
    <source>
        <strain evidence="8">KEN8</strain>
    </source>
</reference>
<comment type="function">
    <text evidence="1">May be involved in environmental stress response.</text>
</comment>
<reference evidence="8" key="1">
    <citation type="submission" date="2020-06" db="EMBL/GenBank/DDBJ databases">
        <authorList>
            <person name="Li T."/>
            <person name="Hu X."/>
            <person name="Zhang T."/>
            <person name="Song X."/>
            <person name="Zhang H."/>
            <person name="Dai N."/>
            <person name="Sheng W."/>
            <person name="Hou X."/>
            <person name="Wei L."/>
        </authorList>
    </citation>
    <scope>NUCLEOTIDE SEQUENCE</scope>
    <source>
        <strain evidence="8">KEN8</strain>
        <tissue evidence="8">Leaf</tissue>
    </source>
</reference>
<proteinExistence type="predicted"/>
<gene>
    <name evidence="8" type="ORF">Scaly_2071200</name>
</gene>
<dbReference type="PANTHER" id="PTHR14677:SF27">
    <property type="entry name" value="ZINC FINGER AN1 AND C2H2 DOMAIN-CONTAINING STRESS-ASSOCIATED PROTEIN 11"/>
    <property type="match status" value="1"/>
</dbReference>
<dbReference type="InterPro" id="IPR057357">
    <property type="entry name" value="Znf-C2H2_ZFAND2A/B"/>
</dbReference>
<evidence type="ECO:0000259" key="7">
    <source>
        <dbReference type="PROSITE" id="PS51039"/>
    </source>
</evidence>
<name>A0AAW2N677_9LAMI</name>
<keyword evidence="5" id="KW-0862">Zinc</keyword>
<evidence type="ECO:0000313" key="8">
    <source>
        <dbReference type="EMBL" id="KAL0337961.1"/>
    </source>
</evidence>
<evidence type="ECO:0000256" key="3">
    <source>
        <dbReference type="ARBA" id="ARBA00022737"/>
    </source>
</evidence>
<dbReference type="EMBL" id="JACGWM010000012">
    <property type="protein sequence ID" value="KAL0337961.1"/>
    <property type="molecule type" value="Genomic_DNA"/>
</dbReference>
<dbReference type="Gene3D" id="3.30.160.60">
    <property type="entry name" value="Classic Zinc Finger"/>
    <property type="match status" value="1"/>
</dbReference>
<dbReference type="AlphaFoldDB" id="A0AAW2N677"/>
<dbReference type="Pfam" id="PF01428">
    <property type="entry name" value="zf-AN1"/>
    <property type="match status" value="1"/>
</dbReference>
<comment type="caution">
    <text evidence="8">The sequence shown here is derived from an EMBL/GenBank/DDBJ whole genome shotgun (WGS) entry which is preliminary data.</text>
</comment>
<dbReference type="SUPFAM" id="SSF118310">
    <property type="entry name" value="AN1-like Zinc finger"/>
    <property type="match status" value="1"/>
</dbReference>
<dbReference type="SMART" id="SM00355">
    <property type="entry name" value="ZnF_C2H2"/>
    <property type="match status" value="2"/>
</dbReference>
<sequence length="400" mass="43912">MGTPAIPNLGKHCSVEDCRQIDFLPFTCDCCRQELELLWFSCCVIEKKYVDVVLQKECPGILDVYDLRRFGFVLRSEDVLRTAIFNLLQIYCLEHRSYSRHQCMKANESDVTVVICPLCAKGVRLIPEEDPNITWESHVNVECDPSNYDKVTKKRTCPVPGCRGILTFSNTIKCRDCSVDHCLKHRFGPDHNCSGPKKSEAAFQFMGFLNRSRKEELNQAPDASSSSWATSFFKAASSVRASAEAGMAGMARLTPSSVRATAEAGMAGVARLTPSSVRATAEAGMAGVARLTPSSVRATAEAGLARLSIEFNQALGRDGVVQSSTVSHTGNATGQIEVCPQCNLRFSTVGELVDHVEKVHDRNGVMNMALDVCPKCSKGFRDPVTLVDHVEREHEGVLKD</sequence>
<keyword evidence="4 6" id="KW-0863">Zinc-finger</keyword>
<dbReference type="InterPro" id="IPR000058">
    <property type="entry name" value="Znf_AN1"/>
</dbReference>
<accession>A0AAW2N677</accession>
<organism evidence="8">
    <name type="scientific">Sesamum calycinum</name>
    <dbReference type="NCBI Taxonomy" id="2727403"/>
    <lineage>
        <taxon>Eukaryota</taxon>
        <taxon>Viridiplantae</taxon>
        <taxon>Streptophyta</taxon>
        <taxon>Embryophyta</taxon>
        <taxon>Tracheophyta</taxon>
        <taxon>Spermatophyta</taxon>
        <taxon>Magnoliopsida</taxon>
        <taxon>eudicotyledons</taxon>
        <taxon>Gunneridae</taxon>
        <taxon>Pentapetalae</taxon>
        <taxon>asterids</taxon>
        <taxon>lamiids</taxon>
        <taxon>Lamiales</taxon>
        <taxon>Pedaliaceae</taxon>
        <taxon>Sesamum</taxon>
    </lineage>
</organism>
<dbReference type="PANTHER" id="PTHR14677">
    <property type="entry name" value="ARSENITE INDUCUBLE RNA ASSOCIATED PROTEIN AIP-1-RELATED"/>
    <property type="match status" value="1"/>
</dbReference>
<evidence type="ECO:0000256" key="5">
    <source>
        <dbReference type="ARBA" id="ARBA00022833"/>
    </source>
</evidence>
<evidence type="ECO:0000256" key="2">
    <source>
        <dbReference type="ARBA" id="ARBA00022723"/>
    </source>
</evidence>
<evidence type="ECO:0000256" key="4">
    <source>
        <dbReference type="ARBA" id="ARBA00022771"/>
    </source>
</evidence>
<dbReference type="InterPro" id="IPR013087">
    <property type="entry name" value="Znf_C2H2_type"/>
</dbReference>
<evidence type="ECO:0000256" key="1">
    <source>
        <dbReference type="ARBA" id="ARBA00003732"/>
    </source>
</evidence>
<protein>
    <submittedName>
        <fullName evidence="8">Zinc finger AN1 and C2H2 domain-containing stress-associated protein 13</fullName>
    </submittedName>
</protein>